<dbReference type="EMBL" id="LR824024">
    <property type="protein sequence ID" value="CAH0595225.1"/>
    <property type="molecule type" value="Genomic_DNA"/>
</dbReference>
<dbReference type="SMART" id="SM00737">
    <property type="entry name" value="ML"/>
    <property type="match status" value="1"/>
</dbReference>
<reference evidence="6" key="1">
    <citation type="submission" date="2021-12" db="EMBL/GenBank/DDBJ databases">
        <authorList>
            <person name="King R."/>
        </authorList>
    </citation>
    <scope>NUCLEOTIDE SEQUENCE</scope>
</reference>
<feature type="domain" description="MD-2-related lipid-recognition" evidence="5">
    <location>
        <begin position="22"/>
        <end position="151"/>
    </location>
</feature>
<evidence type="ECO:0000313" key="7">
    <source>
        <dbReference type="Proteomes" id="UP001154114"/>
    </source>
</evidence>
<dbReference type="AlphaFoldDB" id="A0A9P0BN92"/>
<dbReference type="FunFam" id="2.60.40.770:FF:000001">
    <property type="entry name" value="NPC intracellular cholesterol transporter 2"/>
    <property type="match status" value="1"/>
</dbReference>
<dbReference type="Pfam" id="PF02221">
    <property type="entry name" value="E1_DerP2_DerF2"/>
    <property type="match status" value="1"/>
</dbReference>
<sequence>MFRLVVLFAAVALAAGEVPQIYQKCNVNADLPVSASVSGCNQAPCLLPQGQDFALTINFNTPNEVSSMRTQATLFLKLNQMFLPLPYPLGDNEVTCNHLTSGQCPAAPGDNLQQVLRIPVESVFPVGVESDIEVRVVDEQRNSLVCLRVPVKVVGPVEA</sequence>
<gene>
    <name evidence="6" type="ORF">CINC_LOCUS6627</name>
</gene>
<accession>A0A9P0BN92</accession>
<evidence type="ECO:0000256" key="2">
    <source>
        <dbReference type="ARBA" id="ARBA00006370"/>
    </source>
</evidence>
<comment type="similarity">
    <text evidence="2">Belongs to the NPC2 family.</text>
</comment>
<proteinExistence type="inferred from homology"/>
<dbReference type="OrthoDB" id="6489092at2759"/>
<comment type="subcellular location">
    <subcellularLocation>
        <location evidence="1">Secreted</location>
    </subcellularLocation>
</comment>
<evidence type="ECO:0000256" key="4">
    <source>
        <dbReference type="SAM" id="SignalP"/>
    </source>
</evidence>
<keyword evidence="7" id="KW-1185">Reference proteome</keyword>
<evidence type="ECO:0000313" key="6">
    <source>
        <dbReference type="EMBL" id="CAH0595225.1"/>
    </source>
</evidence>
<dbReference type="InterPro" id="IPR003172">
    <property type="entry name" value="ML_dom"/>
</dbReference>
<feature type="chain" id="PRO_5040224028" description="MD-2-related lipid-recognition domain-containing protein" evidence="4">
    <location>
        <begin position="17"/>
        <end position="159"/>
    </location>
</feature>
<dbReference type="Proteomes" id="UP001154114">
    <property type="component" value="Chromosome 21"/>
</dbReference>
<dbReference type="GO" id="GO:0005576">
    <property type="term" value="C:extracellular region"/>
    <property type="evidence" value="ECO:0007669"/>
    <property type="project" value="UniProtKB-SubCell"/>
</dbReference>
<evidence type="ECO:0000259" key="5">
    <source>
        <dbReference type="SMART" id="SM00737"/>
    </source>
</evidence>
<organism evidence="6 7">
    <name type="scientific">Chrysodeixis includens</name>
    <name type="common">Soybean looper</name>
    <name type="synonym">Pseudoplusia includens</name>
    <dbReference type="NCBI Taxonomy" id="689277"/>
    <lineage>
        <taxon>Eukaryota</taxon>
        <taxon>Metazoa</taxon>
        <taxon>Ecdysozoa</taxon>
        <taxon>Arthropoda</taxon>
        <taxon>Hexapoda</taxon>
        <taxon>Insecta</taxon>
        <taxon>Pterygota</taxon>
        <taxon>Neoptera</taxon>
        <taxon>Endopterygota</taxon>
        <taxon>Lepidoptera</taxon>
        <taxon>Glossata</taxon>
        <taxon>Ditrysia</taxon>
        <taxon>Noctuoidea</taxon>
        <taxon>Noctuidae</taxon>
        <taxon>Plusiinae</taxon>
        <taxon>Chrysodeixis</taxon>
    </lineage>
</organism>
<feature type="signal peptide" evidence="4">
    <location>
        <begin position="1"/>
        <end position="16"/>
    </location>
</feature>
<dbReference type="SUPFAM" id="SSF81296">
    <property type="entry name" value="E set domains"/>
    <property type="match status" value="1"/>
</dbReference>
<keyword evidence="4" id="KW-0732">Signal</keyword>
<evidence type="ECO:0000256" key="1">
    <source>
        <dbReference type="ARBA" id="ARBA00004613"/>
    </source>
</evidence>
<protein>
    <recommendedName>
        <fullName evidence="5">MD-2-related lipid-recognition domain-containing protein</fullName>
    </recommendedName>
</protein>
<evidence type="ECO:0000256" key="3">
    <source>
        <dbReference type="ARBA" id="ARBA00022525"/>
    </source>
</evidence>
<keyword evidence="3" id="KW-0964">Secreted</keyword>
<dbReference type="InterPro" id="IPR014756">
    <property type="entry name" value="Ig_E-set"/>
</dbReference>
<dbReference type="Gene3D" id="2.60.40.770">
    <property type="match status" value="1"/>
</dbReference>
<name>A0A9P0BN92_CHRIL</name>